<evidence type="ECO:0000313" key="2">
    <source>
        <dbReference type="EMBL" id="CAB3249333.1"/>
    </source>
</evidence>
<comment type="caution">
    <text evidence="2">The sequence shown here is derived from an EMBL/GenBank/DDBJ whole genome shotgun (WGS) entry which is preliminary data.</text>
</comment>
<sequence length="138" mass="14543">MPQMGRRTKRRVSALRSHGEVPRGRDRWRRARCWAGRGAGAGGSGGRQGGSAPRSPPRPPALHTSAMSALRPRARRAPLLLALVVALLPHADRVAGGGGGGSMFGDVNISSILDSFSISYDKRVRPNYGGPPVEVGVT</sequence>
<feature type="compositionally biased region" description="Gly residues" evidence="1">
    <location>
        <begin position="37"/>
        <end position="49"/>
    </location>
</feature>
<evidence type="ECO:0000313" key="3">
    <source>
        <dbReference type="Proteomes" id="UP000494106"/>
    </source>
</evidence>
<keyword evidence="3" id="KW-1185">Reference proteome</keyword>
<dbReference type="AlphaFoldDB" id="A0A8S1AJ64"/>
<gene>
    <name evidence="2" type="ORF">APLA_LOCUS12048</name>
</gene>
<feature type="non-terminal residue" evidence="2">
    <location>
        <position position="1"/>
    </location>
</feature>
<dbReference type="OrthoDB" id="8890589at2759"/>
<feature type="region of interest" description="Disordered" evidence="1">
    <location>
        <begin position="1"/>
        <end position="69"/>
    </location>
</feature>
<reference evidence="2 3" key="1">
    <citation type="submission" date="2020-04" db="EMBL/GenBank/DDBJ databases">
        <authorList>
            <person name="Wallbank WR R."/>
            <person name="Pardo Diaz C."/>
            <person name="Kozak K."/>
            <person name="Martin S."/>
            <person name="Jiggins C."/>
            <person name="Moest M."/>
            <person name="Warren A I."/>
            <person name="Byers J.R.P. K."/>
            <person name="Montejo-Kovacevich G."/>
            <person name="Yen C E."/>
        </authorList>
    </citation>
    <scope>NUCLEOTIDE SEQUENCE [LARGE SCALE GENOMIC DNA]</scope>
</reference>
<feature type="compositionally biased region" description="Basic residues" evidence="1">
    <location>
        <begin position="1"/>
        <end position="13"/>
    </location>
</feature>
<proteinExistence type="predicted"/>
<protein>
    <submittedName>
        <fullName evidence="2">Uncharacterized protein</fullName>
    </submittedName>
</protein>
<dbReference type="Proteomes" id="UP000494106">
    <property type="component" value="Unassembled WGS sequence"/>
</dbReference>
<accession>A0A8S1AJ64</accession>
<organism evidence="2 3">
    <name type="scientific">Arctia plantaginis</name>
    <name type="common">Wood tiger moth</name>
    <name type="synonym">Phalaena plantaginis</name>
    <dbReference type="NCBI Taxonomy" id="874455"/>
    <lineage>
        <taxon>Eukaryota</taxon>
        <taxon>Metazoa</taxon>
        <taxon>Ecdysozoa</taxon>
        <taxon>Arthropoda</taxon>
        <taxon>Hexapoda</taxon>
        <taxon>Insecta</taxon>
        <taxon>Pterygota</taxon>
        <taxon>Neoptera</taxon>
        <taxon>Endopterygota</taxon>
        <taxon>Lepidoptera</taxon>
        <taxon>Glossata</taxon>
        <taxon>Ditrysia</taxon>
        <taxon>Noctuoidea</taxon>
        <taxon>Erebidae</taxon>
        <taxon>Arctiinae</taxon>
        <taxon>Arctia</taxon>
    </lineage>
</organism>
<evidence type="ECO:0000256" key="1">
    <source>
        <dbReference type="SAM" id="MobiDB-lite"/>
    </source>
</evidence>
<dbReference type="EMBL" id="CADEBC010000539">
    <property type="protein sequence ID" value="CAB3249333.1"/>
    <property type="molecule type" value="Genomic_DNA"/>
</dbReference>
<name>A0A8S1AJ64_ARCPL</name>